<accession>A0ABW0EZW3</accession>
<evidence type="ECO:0000313" key="1">
    <source>
        <dbReference type="EMBL" id="MFC5291486.1"/>
    </source>
</evidence>
<gene>
    <name evidence="1" type="ORF">ACFPK2_00600</name>
</gene>
<reference evidence="2" key="1">
    <citation type="journal article" date="2019" name="Int. J. Syst. Evol. Microbiol.">
        <title>The Global Catalogue of Microorganisms (GCM) 10K type strain sequencing project: providing services to taxonomists for standard genome sequencing and annotation.</title>
        <authorList>
            <consortium name="The Broad Institute Genomics Platform"/>
            <consortium name="The Broad Institute Genome Sequencing Center for Infectious Disease"/>
            <person name="Wu L."/>
            <person name="Ma J."/>
        </authorList>
    </citation>
    <scope>NUCLEOTIDE SEQUENCE [LARGE SCALE GENOMIC DNA]</scope>
    <source>
        <strain evidence="2">CGMCC 1.15643</strain>
    </source>
</reference>
<dbReference type="InterPro" id="IPR015947">
    <property type="entry name" value="PUA-like_sf"/>
</dbReference>
<protein>
    <recommendedName>
        <fullName evidence="3">ASCH domain-containing protein</fullName>
    </recommendedName>
</protein>
<keyword evidence="2" id="KW-1185">Reference proteome</keyword>
<dbReference type="Gene3D" id="2.30.130.30">
    <property type="entry name" value="Hypothetical protein"/>
    <property type="match status" value="1"/>
</dbReference>
<evidence type="ECO:0008006" key="3">
    <source>
        <dbReference type="Google" id="ProtNLM"/>
    </source>
</evidence>
<sequence>MTRLPALTVWQPWASLIAVGVKPYEFRGWAAPRAYRGRRIAIHAGARPVRKGEIADLIMRLRGPEPWLTCLKPEALAFLERAYSNPASLPLSAIVATAVLGEPRRDAELLCEFGSPANDSARDEHRNWAWPVSDIEEMQPPIPAKGAQGFWEWRA</sequence>
<dbReference type="SUPFAM" id="SSF88697">
    <property type="entry name" value="PUA domain-like"/>
    <property type="match status" value="1"/>
</dbReference>
<name>A0ABW0EZW3_9HYPH</name>
<proteinExistence type="predicted"/>
<dbReference type="EMBL" id="JBHSLI010000001">
    <property type="protein sequence ID" value="MFC5291486.1"/>
    <property type="molecule type" value="Genomic_DNA"/>
</dbReference>
<comment type="caution">
    <text evidence="1">The sequence shown here is derived from an EMBL/GenBank/DDBJ whole genome shotgun (WGS) entry which is preliminary data.</text>
</comment>
<dbReference type="Proteomes" id="UP001595976">
    <property type="component" value="Unassembled WGS sequence"/>
</dbReference>
<evidence type="ECO:0000313" key="2">
    <source>
        <dbReference type="Proteomes" id="UP001595976"/>
    </source>
</evidence>
<dbReference type="RefSeq" id="WP_260349699.1">
    <property type="nucleotide sequence ID" value="NZ_JAOAOS010000026.1"/>
</dbReference>
<organism evidence="1 2">
    <name type="scientific">Bosea minatitlanensis</name>
    <dbReference type="NCBI Taxonomy" id="128782"/>
    <lineage>
        <taxon>Bacteria</taxon>
        <taxon>Pseudomonadati</taxon>
        <taxon>Pseudomonadota</taxon>
        <taxon>Alphaproteobacteria</taxon>
        <taxon>Hyphomicrobiales</taxon>
        <taxon>Boseaceae</taxon>
        <taxon>Bosea</taxon>
    </lineage>
</organism>